<comment type="caution">
    <text evidence="2">The sequence shown here is derived from an EMBL/GenBank/DDBJ whole genome shotgun (WGS) entry which is preliminary data.</text>
</comment>
<dbReference type="AlphaFoldDB" id="A0AAD7A8P5"/>
<accession>A0AAD7A8P5</accession>
<gene>
    <name evidence="2" type="ORF">DFH08DRAFT_957807</name>
</gene>
<feature type="compositionally biased region" description="Basic and acidic residues" evidence="1">
    <location>
        <begin position="1"/>
        <end position="35"/>
    </location>
</feature>
<evidence type="ECO:0000313" key="3">
    <source>
        <dbReference type="Proteomes" id="UP001218218"/>
    </source>
</evidence>
<feature type="region of interest" description="Disordered" evidence="1">
    <location>
        <begin position="1"/>
        <end position="36"/>
    </location>
</feature>
<evidence type="ECO:0000256" key="1">
    <source>
        <dbReference type="SAM" id="MobiDB-lite"/>
    </source>
</evidence>
<reference evidence="2" key="1">
    <citation type="submission" date="2023-03" db="EMBL/GenBank/DDBJ databases">
        <title>Massive genome expansion in bonnet fungi (Mycena s.s.) driven by repeated elements and novel gene families across ecological guilds.</title>
        <authorList>
            <consortium name="Lawrence Berkeley National Laboratory"/>
            <person name="Harder C.B."/>
            <person name="Miyauchi S."/>
            <person name="Viragh M."/>
            <person name="Kuo A."/>
            <person name="Thoen E."/>
            <person name="Andreopoulos B."/>
            <person name="Lu D."/>
            <person name="Skrede I."/>
            <person name="Drula E."/>
            <person name="Henrissat B."/>
            <person name="Morin E."/>
            <person name="Kohler A."/>
            <person name="Barry K."/>
            <person name="LaButti K."/>
            <person name="Morin E."/>
            <person name="Salamov A."/>
            <person name="Lipzen A."/>
            <person name="Mereny Z."/>
            <person name="Hegedus B."/>
            <person name="Baldrian P."/>
            <person name="Stursova M."/>
            <person name="Weitz H."/>
            <person name="Taylor A."/>
            <person name="Grigoriev I.V."/>
            <person name="Nagy L.G."/>
            <person name="Martin F."/>
            <person name="Kauserud H."/>
        </authorList>
    </citation>
    <scope>NUCLEOTIDE SEQUENCE</scope>
    <source>
        <strain evidence="2">CBHHK002</strain>
    </source>
</reference>
<protein>
    <submittedName>
        <fullName evidence="2">Uncharacterized protein</fullName>
    </submittedName>
</protein>
<sequence length="118" mass="14142">MASDITKRRSHAEAQRRYREKNVEATREKARERMQLKRASRSVEEVAAAAEKWREGDADYNEYRRCRKFVQKFGQQNFMEHYFPLYEEQGTKHLPGVKILAVEKSLERKVNICAHRRK</sequence>
<dbReference type="EMBL" id="JARIHO010000013">
    <property type="protein sequence ID" value="KAJ7351493.1"/>
    <property type="molecule type" value="Genomic_DNA"/>
</dbReference>
<organism evidence="2 3">
    <name type="scientific">Mycena albidolilacea</name>
    <dbReference type="NCBI Taxonomy" id="1033008"/>
    <lineage>
        <taxon>Eukaryota</taxon>
        <taxon>Fungi</taxon>
        <taxon>Dikarya</taxon>
        <taxon>Basidiomycota</taxon>
        <taxon>Agaricomycotina</taxon>
        <taxon>Agaricomycetes</taxon>
        <taxon>Agaricomycetidae</taxon>
        <taxon>Agaricales</taxon>
        <taxon>Marasmiineae</taxon>
        <taxon>Mycenaceae</taxon>
        <taxon>Mycena</taxon>
    </lineage>
</organism>
<dbReference type="Proteomes" id="UP001218218">
    <property type="component" value="Unassembled WGS sequence"/>
</dbReference>
<evidence type="ECO:0000313" key="2">
    <source>
        <dbReference type="EMBL" id="KAJ7351493.1"/>
    </source>
</evidence>
<proteinExistence type="predicted"/>
<name>A0AAD7A8P5_9AGAR</name>
<keyword evidence="3" id="KW-1185">Reference proteome</keyword>